<keyword evidence="1" id="KW-0472">Membrane</keyword>
<comment type="caution">
    <text evidence="2">The sequence shown here is derived from an EMBL/GenBank/DDBJ whole genome shotgun (WGS) entry which is preliminary data.</text>
</comment>
<feature type="transmembrane region" description="Helical" evidence="1">
    <location>
        <begin position="43"/>
        <end position="65"/>
    </location>
</feature>
<dbReference type="RefSeq" id="WP_371150167.1">
    <property type="nucleotide sequence ID" value="NZ_JBFSOO010000003.1"/>
</dbReference>
<accession>A0ABV4JQG7</accession>
<feature type="transmembrane region" description="Helical" evidence="1">
    <location>
        <begin position="5"/>
        <end position="23"/>
    </location>
</feature>
<name>A0ABV4JQG7_9BACT</name>
<keyword evidence="3" id="KW-1185">Reference proteome</keyword>
<sequence length="136" mass="15145">MKIKNLSRVIFCVTMFFGLSLFFKDSYLGVFSPLANRVTLHSYAGYVKIGFGLAVFLAFGVINFLRLLEKNVDEGKMIVRFVLPTIVLLGGLSLGVGCSYQEKLDNAGYVKCTGERFSSLMTTIEIYAKSQDLCKK</sequence>
<gene>
    <name evidence="2" type="ORF">AB2Z07_05520</name>
</gene>
<keyword evidence="1" id="KW-1133">Transmembrane helix</keyword>
<dbReference type="Proteomes" id="UP001568358">
    <property type="component" value="Unassembled WGS sequence"/>
</dbReference>
<dbReference type="EMBL" id="JBFSOO010000003">
    <property type="protein sequence ID" value="MEZ6852998.1"/>
    <property type="molecule type" value="Genomic_DNA"/>
</dbReference>
<keyword evidence="1" id="KW-0812">Transmembrane</keyword>
<evidence type="ECO:0000313" key="3">
    <source>
        <dbReference type="Proteomes" id="UP001568358"/>
    </source>
</evidence>
<evidence type="ECO:0008006" key="4">
    <source>
        <dbReference type="Google" id="ProtNLM"/>
    </source>
</evidence>
<protein>
    <recommendedName>
        <fullName evidence="4">DUF1240 domain-containing protein</fullName>
    </recommendedName>
</protein>
<evidence type="ECO:0000313" key="2">
    <source>
        <dbReference type="EMBL" id="MEZ6852998.1"/>
    </source>
</evidence>
<reference evidence="2 3" key="1">
    <citation type="submission" date="2024-07" db="EMBL/GenBank/DDBJ databases">
        <title>Active virus-host system and metabolic interactions in a Lokiarchaeon culture.</title>
        <authorList>
            <person name="Ponce Toledo R.I."/>
            <person name="Rodrigues Oliveira T."/>
            <person name="Schleper C."/>
        </authorList>
    </citation>
    <scope>NUCLEOTIDE SEQUENCE [LARGE SCALE GENOMIC DNA]</scope>
    <source>
        <strain evidence="2 3">B35</strain>
    </source>
</reference>
<feature type="transmembrane region" description="Helical" evidence="1">
    <location>
        <begin position="77"/>
        <end position="96"/>
    </location>
</feature>
<organism evidence="2 3">
    <name type="scientific">Halodesulfovibrio aestuarii</name>
    <dbReference type="NCBI Taxonomy" id="126333"/>
    <lineage>
        <taxon>Bacteria</taxon>
        <taxon>Pseudomonadati</taxon>
        <taxon>Thermodesulfobacteriota</taxon>
        <taxon>Desulfovibrionia</taxon>
        <taxon>Desulfovibrionales</taxon>
        <taxon>Desulfovibrionaceae</taxon>
        <taxon>Halodesulfovibrio</taxon>
    </lineage>
</organism>
<evidence type="ECO:0000256" key="1">
    <source>
        <dbReference type="SAM" id="Phobius"/>
    </source>
</evidence>
<proteinExistence type="predicted"/>